<dbReference type="Pfam" id="PF20972">
    <property type="entry name" value="MASE9"/>
    <property type="match status" value="1"/>
</dbReference>
<feature type="transmembrane region" description="Helical" evidence="1">
    <location>
        <begin position="185"/>
        <end position="216"/>
    </location>
</feature>
<name>A0A538TD72_UNCEI</name>
<feature type="transmembrane region" description="Helical" evidence="1">
    <location>
        <begin position="63"/>
        <end position="88"/>
    </location>
</feature>
<comment type="caution">
    <text evidence="3">The sequence shown here is derived from an EMBL/GenBank/DDBJ whole genome shotgun (WGS) entry which is preliminary data.</text>
</comment>
<feature type="transmembrane region" description="Helical" evidence="1">
    <location>
        <begin position="34"/>
        <end position="51"/>
    </location>
</feature>
<reference evidence="3 4" key="1">
    <citation type="journal article" date="2019" name="Nat. Microbiol.">
        <title>Mediterranean grassland soil C-N compound turnover is dependent on rainfall and depth, and is mediated by genomically divergent microorganisms.</title>
        <authorList>
            <person name="Diamond S."/>
            <person name="Andeer P.F."/>
            <person name="Li Z."/>
            <person name="Crits-Christoph A."/>
            <person name="Burstein D."/>
            <person name="Anantharaman K."/>
            <person name="Lane K.R."/>
            <person name="Thomas B.C."/>
            <person name="Pan C."/>
            <person name="Northen T.R."/>
            <person name="Banfield J.F."/>
        </authorList>
    </citation>
    <scope>NUCLEOTIDE SEQUENCE [LARGE SCALE GENOMIC DNA]</scope>
    <source>
        <strain evidence="3">WS_5</strain>
    </source>
</reference>
<feature type="transmembrane region" description="Helical" evidence="1">
    <location>
        <begin position="100"/>
        <end position="119"/>
    </location>
</feature>
<organism evidence="3 4">
    <name type="scientific">Eiseniibacteriota bacterium</name>
    <dbReference type="NCBI Taxonomy" id="2212470"/>
    <lineage>
        <taxon>Bacteria</taxon>
        <taxon>Candidatus Eiseniibacteriota</taxon>
    </lineage>
</organism>
<evidence type="ECO:0000259" key="2">
    <source>
        <dbReference type="Pfam" id="PF20972"/>
    </source>
</evidence>
<dbReference type="EMBL" id="VBOV01000025">
    <property type="protein sequence ID" value="TMQ61593.1"/>
    <property type="molecule type" value="Genomic_DNA"/>
</dbReference>
<evidence type="ECO:0000313" key="3">
    <source>
        <dbReference type="EMBL" id="TMQ61593.1"/>
    </source>
</evidence>
<sequence length="242" mass="25964">MALIEYVALVILGGLVLAWEAWSPGQAGAQPLTLLFWVLANMLGELLWLPAPKQRGYLSMATAANFATLLILPVSLAVTVTALAGALVDLGFRRRRWYQVLFNAAVCCIAVFAASRVFTTICQGRDGLENLLSPLNVGALLLSATTYFLLNTWLVTGVVSLDQKLPACHVWATTFASGQEVLGSFVLFALGLLFAALFLAWGYTIVFPTAVATWFVRQAYGRYLEGRPGATASRAAAASSRG</sequence>
<dbReference type="InterPro" id="IPR048430">
    <property type="entry name" value="MASE9"/>
</dbReference>
<dbReference type="Proteomes" id="UP000320913">
    <property type="component" value="Unassembled WGS sequence"/>
</dbReference>
<keyword evidence="1" id="KW-0472">Membrane</keyword>
<keyword evidence="1" id="KW-0812">Transmembrane</keyword>
<feature type="transmembrane region" description="Helical" evidence="1">
    <location>
        <begin position="131"/>
        <end position="150"/>
    </location>
</feature>
<feature type="domain" description="MASE9" evidence="2">
    <location>
        <begin position="87"/>
        <end position="199"/>
    </location>
</feature>
<gene>
    <name evidence="3" type="ORF">E6K75_01015</name>
</gene>
<evidence type="ECO:0000256" key="1">
    <source>
        <dbReference type="SAM" id="Phobius"/>
    </source>
</evidence>
<accession>A0A538TD72</accession>
<dbReference type="AlphaFoldDB" id="A0A538TD72"/>
<protein>
    <recommendedName>
        <fullName evidence="2">MASE9 domain-containing protein</fullName>
    </recommendedName>
</protein>
<evidence type="ECO:0000313" key="4">
    <source>
        <dbReference type="Proteomes" id="UP000320913"/>
    </source>
</evidence>
<proteinExistence type="predicted"/>
<keyword evidence="1" id="KW-1133">Transmembrane helix</keyword>